<keyword evidence="2" id="KW-1185">Reference proteome</keyword>
<proteinExistence type="predicted"/>
<dbReference type="EMBL" id="FOFA01000001">
    <property type="protein sequence ID" value="SEP73078.1"/>
    <property type="molecule type" value="Genomic_DNA"/>
</dbReference>
<dbReference type="AlphaFoldDB" id="A0A1H9AAP8"/>
<accession>A0A1H9AAP8</accession>
<dbReference type="STRING" id="1036181.SAMN05421756_101517"/>
<gene>
    <name evidence="1" type="ORF">SAMN05421756_101517</name>
</gene>
<evidence type="ECO:0008006" key="3">
    <source>
        <dbReference type="Google" id="ProtNLM"/>
    </source>
</evidence>
<evidence type="ECO:0000313" key="1">
    <source>
        <dbReference type="EMBL" id="SEP73078.1"/>
    </source>
</evidence>
<name>A0A1H9AAP8_9ACTN</name>
<organism evidence="1 2">
    <name type="scientific">Microlunatus flavus</name>
    <dbReference type="NCBI Taxonomy" id="1036181"/>
    <lineage>
        <taxon>Bacteria</taxon>
        <taxon>Bacillati</taxon>
        <taxon>Actinomycetota</taxon>
        <taxon>Actinomycetes</taxon>
        <taxon>Propionibacteriales</taxon>
        <taxon>Propionibacteriaceae</taxon>
        <taxon>Microlunatus</taxon>
    </lineage>
</organism>
<sequence length="858" mass="92946">MVDTVVLRTTQAESAGAPVPWAVDQLERALAGRGVAVVRDGGATEDLAVEATLSDAAGSVAEETDPESFELVSTGSGVRVRAAHPRGLAYGLTELADRVRLAAATDDVLSGSWSTSGTPATPVRSVLRSFSSDVLDLSWFRDPDFWTGYLDELATQRVNRVQLALGMQYNYSHDPGVVDNYLCFAYPFLVDVPGWDVEVEGVDATERAANLAALRLASDEATRRGIHFQLGLWNHAVHPELGESPDLRYPVRGLTDPEVAAYSAAGLEILLRECPGIAGLTFRVHYEGGVPENGRNEFWAGVLAGVAAADRPLDIDLHAKGVDAALMDAAAGASGRRITLSAKYWAEHQGLPYHQARVRDLERARPDNGDDLAGVTTNARRFTRYGYGDFLATDRDHDLLFRVWPGSQRFLLWADPQVFAGYGRLGTLGGAVGVELCEPLTFRGRKGTGEGPRDLYRDERLHLSASDDWQKYRYEYRLWGRLLYDPEADPADWRRFLVAEHGPAADAVERALAAAGRVLPLVTVAEGLSASNNFYWPEVVTYLPMFHGPEELASDFDTPEPHTWPAASPFDPETFDTTDGFVDDLLQGRASGRRTPIENARTLEQLSAQVGEAVAAARAGGEGTPQLERALVDAEILAALATMYSQRIRAGVEVSLFTRTSDAARLGLARTRLQASRTALQAVIDLAAPVYVDDLAFGDRPTERGHWTNRLTMLDAELEDLDARIAAAGEPGPAPDPVPEPVDPVALELQRDDAGRAELVGVPEGATLRLHARPLDQSESWSVVDLPVGEGGRAVVDLPEDPTARYPLQWYLTLHLPSGAAQSFPGLGPDLVGQPYFVEPADARPSWAAEAVTPALAH</sequence>
<evidence type="ECO:0000313" key="2">
    <source>
        <dbReference type="Proteomes" id="UP000198504"/>
    </source>
</evidence>
<dbReference type="Proteomes" id="UP000198504">
    <property type="component" value="Unassembled WGS sequence"/>
</dbReference>
<reference evidence="2" key="1">
    <citation type="submission" date="2016-10" db="EMBL/GenBank/DDBJ databases">
        <authorList>
            <person name="Varghese N."/>
            <person name="Submissions S."/>
        </authorList>
    </citation>
    <scope>NUCLEOTIDE SEQUENCE [LARGE SCALE GENOMIC DNA]</scope>
    <source>
        <strain evidence="2">CGMCC 4.6856</strain>
    </source>
</reference>
<dbReference type="RefSeq" id="WP_091177528.1">
    <property type="nucleotide sequence ID" value="NZ_FOFA01000001.1"/>
</dbReference>
<dbReference type="OrthoDB" id="99887at2"/>
<protein>
    <recommendedName>
        <fullName evidence="3">Glycosyl hydrolase family 20, domain 2</fullName>
    </recommendedName>
</protein>